<evidence type="ECO:0000313" key="4">
    <source>
        <dbReference type="Proteomes" id="UP000226192"/>
    </source>
</evidence>
<accession>A0A2C5XAF0</accession>
<feature type="region of interest" description="Disordered" evidence="1">
    <location>
        <begin position="90"/>
        <end position="137"/>
    </location>
</feature>
<protein>
    <submittedName>
        <fullName evidence="3">Uncharacterized protein</fullName>
    </submittedName>
</protein>
<dbReference type="Proteomes" id="UP000226192">
    <property type="component" value="Unassembled WGS sequence"/>
</dbReference>
<keyword evidence="2" id="KW-0812">Transmembrane</keyword>
<organism evidence="3 4">
    <name type="scientific">Ophiocordyceps australis</name>
    <dbReference type="NCBI Taxonomy" id="1399860"/>
    <lineage>
        <taxon>Eukaryota</taxon>
        <taxon>Fungi</taxon>
        <taxon>Dikarya</taxon>
        <taxon>Ascomycota</taxon>
        <taxon>Pezizomycotina</taxon>
        <taxon>Sordariomycetes</taxon>
        <taxon>Hypocreomycetidae</taxon>
        <taxon>Hypocreales</taxon>
        <taxon>Ophiocordycipitaceae</taxon>
        <taxon>Ophiocordyceps</taxon>
    </lineage>
</organism>
<keyword evidence="2" id="KW-0472">Membrane</keyword>
<keyword evidence="4" id="KW-1185">Reference proteome</keyword>
<feature type="compositionally biased region" description="Low complexity" evidence="1">
    <location>
        <begin position="90"/>
        <end position="127"/>
    </location>
</feature>
<keyword evidence="2" id="KW-1133">Transmembrane helix</keyword>
<dbReference type="EMBL" id="NJET01000030">
    <property type="protein sequence ID" value="PHH64469.1"/>
    <property type="molecule type" value="Genomic_DNA"/>
</dbReference>
<reference evidence="3 4" key="1">
    <citation type="submission" date="2017-06" db="EMBL/GenBank/DDBJ databases">
        <title>Ant-infecting Ophiocordyceps genomes reveal a high diversity of potential behavioral manipulation genes and a possible major role for enterotoxins.</title>
        <authorList>
            <person name="De Bekker C."/>
            <person name="Evans H.C."/>
            <person name="Brachmann A."/>
            <person name="Hughes D.P."/>
        </authorList>
    </citation>
    <scope>NUCLEOTIDE SEQUENCE [LARGE SCALE GENOMIC DNA]</scope>
    <source>
        <strain evidence="3 4">Map64</strain>
    </source>
</reference>
<feature type="transmembrane region" description="Helical" evidence="2">
    <location>
        <begin position="145"/>
        <end position="163"/>
    </location>
</feature>
<sequence length="164" mass="16766">MWPISMTVVQIYKGCAAPVSVLLFASLAISQATRNTRVQVLLRLIFFPLDLVLTTTANMMMPKMMHLMALVAMFLGLALAAESKASSTTSSTTSAVAQKSTTHATSHATKAASKTSNGSKSSKTGGSPALTSAPTSGAGSIKGDVTLISVSLAAGLVTFGLVLS</sequence>
<feature type="transmembrane region" description="Helical" evidence="2">
    <location>
        <begin position="40"/>
        <end position="57"/>
    </location>
</feature>
<dbReference type="AlphaFoldDB" id="A0A2C5XAF0"/>
<gene>
    <name evidence="3" type="ORF">CDD81_4544</name>
</gene>
<proteinExistence type="predicted"/>
<evidence type="ECO:0000313" key="3">
    <source>
        <dbReference type="EMBL" id="PHH64469.1"/>
    </source>
</evidence>
<name>A0A2C5XAF0_9HYPO</name>
<evidence type="ECO:0000256" key="1">
    <source>
        <dbReference type="SAM" id="MobiDB-lite"/>
    </source>
</evidence>
<evidence type="ECO:0000256" key="2">
    <source>
        <dbReference type="SAM" id="Phobius"/>
    </source>
</evidence>
<comment type="caution">
    <text evidence="3">The sequence shown here is derived from an EMBL/GenBank/DDBJ whole genome shotgun (WGS) entry which is preliminary data.</text>
</comment>